<sequence length="56" mass="6089">MRRIATVRACEPSVLWELDGKAFGDALHGDAAMREIAYGVARTRLMHAGASESLMV</sequence>
<dbReference type="GO" id="GO:0004692">
    <property type="term" value="F:cGMP-dependent protein kinase activity"/>
    <property type="evidence" value="ECO:0007669"/>
    <property type="project" value="UniProtKB-EC"/>
</dbReference>
<name>A0A654U868_MYCTX</name>
<keyword evidence="1" id="KW-0378">Hydrolase</keyword>
<organism evidence="1 2">
    <name type="scientific">Mycobacterium tuberculosis</name>
    <dbReference type="NCBI Taxonomy" id="1773"/>
    <lineage>
        <taxon>Bacteria</taxon>
        <taxon>Bacillati</taxon>
        <taxon>Actinomycetota</taxon>
        <taxon>Actinomycetes</taxon>
        <taxon>Mycobacteriales</taxon>
        <taxon>Mycobacteriaceae</taxon>
        <taxon>Mycobacterium</taxon>
        <taxon>Mycobacterium tuberculosis complex</taxon>
    </lineage>
</organism>
<evidence type="ECO:0000313" key="1">
    <source>
        <dbReference type="EMBL" id="CFS17765.1"/>
    </source>
</evidence>
<reference evidence="1 2" key="1">
    <citation type="submission" date="2015-03" db="EMBL/GenBank/DDBJ databases">
        <authorList>
            <consortium name="Pathogen Informatics"/>
        </authorList>
    </citation>
    <scope>NUCLEOTIDE SEQUENCE [LARGE SCALE GENOMIC DNA]</scope>
    <source>
        <strain evidence="1 2">C09601061</strain>
    </source>
</reference>
<accession>A0A654U868</accession>
<dbReference type="AlphaFoldDB" id="A0A654U868"/>
<proteinExistence type="predicted"/>
<dbReference type="GO" id="GO:0016787">
    <property type="term" value="F:hydrolase activity"/>
    <property type="evidence" value="ECO:0007669"/>
    <property type="project" value="UniProtKB-KW"/>
</dbReference>
<keyword evidence="1" id="KW-0808">Transferase</keyword>
<dbReference type="EC" id="2.7.11.12" evidence="1"/>
<dbReference type="Proteomes" id="UP000046680">
    <property type="component" value="Unassembled WGS sequence"/>
</dbReference>
<dbReference type="EMBL" id="CGCX01002986">
    <property type="protein sequence ID" value="CFS17765.1"/>
    <property type="molecule type" value="Genomic_DNA"/>
</dbReference>
<protein>
    <submittedName>
        <fullName evidence="1">S-adenosyl-L-homocysteine hydrolase</fullName>
        <ecNumber evidence="1">2.7.11.12</ecNumber>
    </submittedName>
</protein>
<evidence type="ECO:0000313" key="2">
    <source>
        <dbReference type="Proteomes" id="UP000046680"/>
    </source>
</evidence>
<gene>
    <name evidence="1" type="ORF">ERS007657_04409</name>
</gene>